<dbReference type="EMBL" id="JBFDAA010000012">
    <property type="protein sequence ID" value="KAL1123590.1"/>
    <property type="molecule type" value="Genomic_DNA"/>
</dbReference>
<evidence type="ECO:0000256" key="2">
    <source>
        <dbReference type="SAM" id="MobiDB-lite"/>
    </source>
</evidence>
<dbReference type="PANTHER" id="PTHR15141">
    <property type="entry name" value="TRANSCRIPTION ELONGATION FACTOR B POLYPEPTIDE 3"/>
    <property type="match status" value="1"/>
</dbReference>
<accession>A0ABD0Y887</accession>
<comment type="subcellular location">
    <subcellularLocation>
        <location evidence="1">Nucleus</location>
    </subcellularLocation>
</comment>
<evidence type="ECO:0000256" key="1">
    <source>
        <dbReference type="PROSITE-ProRule" id="PRU00649"/>
    </source>
</evidence>
<keyword evidence="5" id="KW-1185">Reference proteome</keyword>
<organism evidence="4 5">
    <name type="scientific">Ranatra chinensis</name>
    <dbReference type="NCBI Taxonomy" id="642074"/>
    <lineage>
        <taxon>Eukaryota</taxon>
        <taxon>Metazoa</taxon>
        <taxon>Ecdysozoa</taxon>
        <taxon>Arthropoda</taxon>
        <taxon>Hexapoda</taxon>
        <taxon>Insecta</taxon>
        <taxon>Pterygota</taxon>
        <taxon>Neoptera</taxon>
        <taxon>Paraneoptera</taxon>
        <taxon>Hemiptera</taxon>
        <taxon>Heteroptera</taxon>
        <taxon>Panheteroptera</taxon>
        <taxon>Nepomorpha</taxon>
        <taxon>Nepidae</taxon>
        <taxon>Ranatrinae</taxon>
        <taxon>Ranatra</taxon>
    </lineage>
</organism>
<dbReference type="InterPro" id="IPR017923">
    <property type="entry name" value="TFIIS_N"/>
</dbReference>
<dbReference type="PROSITE" id="PS51319">
    <property type="entry name" value="TFIIS_N"/>
    <property type="match status" value="1"/>
</dbReference>
<feature type="compositionally biased region" description="Acidic residues" evidence="2">
    <location>
        <begin position="72"/>
        <end position="83"/>
    </location>
</feature>
<evidence type="ECO:0000259" key="3">
    <source>
        <dbReference type="PROSITE" id="PS51319"/>
    </source>
</evidence>
<reference evidence="4 5" key="1">
    <citation type="submission" date="2024-07" db="EMBL/GenBank/DDBJ databases">
        <title>Chromosome-level genome assembly of the water stick insect Ranatra chinensis (Heteroptera: Nepidae).</title>
        <authorList>
            <person name="Liu X."/>
        </authorList>
    </citation>
    <scope>NUCLEOTIDE SEQUENCE [LARGE SCALE GENOMIC DNA]</scope>
    <source>
        <strain evidence="4">Cailab_2021Rc</strain>
        <tissue evidence="4">Muscle</tissue>
    </source>
</reference>
<keyword evidence="1" id="KW-0539">Nucleus</keyword>
<feature type="region of interest" description="Disordered" evidence="2">
    <location>
        <begin position="59"/>
        <end position="108"/>
    </location>
</feature>
<dbReference type="SUPFAM" id="SSF47676">
    <property type="entry name" value="Conserved domain common to transcription factors TFIIS, elongin A, CRSP70"/>
    <property type="match status" value="1"/>
</dbReference>
<protein>
    <recommendedName>
        <fullName evidence="3">TFIIS N-terminal domain-containing protein</fullName>
    </recommendedName>
</protein>
<comment type="caution">
    <text evidence="4">The sequence shown here is derived from an EMBL/GenBank/DDBJ whole genome shotgun (WGS) entry which is preliminary data.</text>
</comment>
<gene>
    <name evidence="4" type="ORF">AAG570_002666</name>
</gene>
<dbReference type="GO" id="GO:0005634">
    <property type="term" value="C:nucleus"/>
    <property type="evidence" value="ECO:0007669"/>
    <property type="project" value="UniProtKB-SubCell"/>
</dbReference>
<dbReference type="Gene3D" id="1.20.930.10">
    <property type="entry name" value="Conserved domain common to transcription factors TFIIS, elongin A, CRSP70"/>
    <property type="match status" value="1"/>
</dbReference>
<dbReference type="PANTHER" id="PTHR15141:SF76">
    <property type="entry name" value="TRANSCRIPTION ELONGATION FACTOR B POLYPEPTIDE 3"/>
    <property type="match status" value="1"/>
</dbReference>
<evidence type="ECO:0000313" key="4">
    <source>
        <dbReference type="EMBL" id="KAL1123590.1"/>
    </source>
</evidence>
<evidence type="ECO:0000313" key="5">
    <source>
        <dbReference type="Proteomes" id="UP001558652"/>
    </source>
</evidence>
<dbReference type="Proteomes" id="UP001558652">
    <property type="component" value="Unassembled WGS sequence"/>
</dbReference>
<name>A0ABD0Y887_9HEMI</name>
<proteinExistence type="predicted"/>
<dbReference type="InterPro" id="IPR051870">
    <property type="entry name" value="Elongin-A_domain"/>
</dbReference>
<feature type="domain" description="TFIIS N-terminal" evidence="3">
    <location>
        <begin position="1"/>
        <end position="55"/>
    </location>
</feature>
<dbReference type="InterPro" id="IPR035441">
    <property type="entry name" value="TFIIS/LEDGF_dom_sf"/>
</dbReference>
<sequence length="108" mass="11916">MMRCIKRLYVMPILVEHLQETGVGRSVNALRKYSGEVGDAAKALVAKWKAMVAAQEEEEEAAAAAAVRRSDEEAEEAESEDEVSETKNNHRHYEKKVGSTNNSEAPAI</sequence>
<feature type="compositionally biased region" description="Polar residues" evidence="2">
    <location>
        <begin position="98"/>
        <end position="108"/>
    </location>
</feature>
<dbReference type="Pfam" id="PF08711">
    <property type="entry name" value="Med26"/>
    <property type="match status" value="1"/>
</dbReference>
<dbReference type="AlphaFoldDB" id="A0ABD0Y887"/>